<sequence>MFEFHKDKKRYFEMQKETSVEFVMPFVQEFLDLSTPKQILEIGCAEAGVLKAFTEKGHQCTGIELLQSRVDIAETFFEDELASGQIKFVVNDIMKIDIENDIGHRFDLIILKDVIEHIPNQGTFIEKLRSFLNPGGLVFFGFPPWQMPFGGHQQIASNKYLSKLPYYHLLPKSIYKGILTSAKEKDTVVQELLEIKDTGISIERFQSIAKSAGYKILKRKLFLINPIYKYKFNLKPRKQLPILKDLPYFRNYLSTCAYFLITIDD</sequence>
<comment type="caution">
    <text evidence="1">The sequence shown here is derived from an EMBL/GenBank/DDBJ whole genome shotgun (WGS) entry which is preliminary data.</text>
</comment>
<dbReference type="GO" id="GO:0032259">
    <property type="term" value="P:methylation"/>
    <property type="evidence" value="ECO:0007669"/>
    <property type="project" value="UniProtKB-KW"/>
</dbReference>
<dbReference type="EMBL" id="BSOH01000005">
    <property type="protein sequence ID" value="GLR16216.1"/>
    <property type="molecule type" value="Genomic_DNA"/>
</dbReference>
<evidence type="ECO:0000313" key="1">
    <source>
        <dbReference type="EMBL" id="GLR16216.1"/>
    </source>
</evidence>
<proteinExistence type="predicted"/>
<dbReference type="InterPro" id="IPR029063">
    <property type="entry name" value="SAM-dependent_MTases_sf"/>
</dbReference>
<dbReference type="GO" id="GO:0008168">
    <property type="term" value="F:methyltransferase activity"/>
    <property type="evidence" value="ECO:0007669"/>
    <property type="project" value="UniProtKB-KW"/>
</dbReference>
<keyword evidence="1" id="KW-0808">Transferase</keyword>
<dbReference type="Gene3D" id="3.40.50.150">
    <property type="entry name" value="Vaccinia Virus protein VP39"/>
    <property type="match status" value="1"/>
</dbReference>
<dbReference type="Proteomes" id="UP001156666">
    <property type="component" value="Unassembled WGS sequence"/>
</dbReference>
<keyword evidence="1" id="KW-0489">Methyltransferase</keyword>
<protein>
    <submittedName>
        <fullName evidence="1">SAM-dependent methyltransferase</fullName>
    </submittedName>
</protein>
<dbReference type="SUPFAM" id="SSF53335">
    <property type="entry name" value="S-adenosyl-L-methionine-dependent methyltransferases"/>
    <property type="match status" value="1"/>
</dbReference>
<organism evidence="1 2">
    <name type="scientific">Portibacter lacus</name>
    <dbReference type="NCBI Taxonomy" id="1099794"/>
    <lineage>
        <taxon>Bacteria</taxon>
        <taxon>Pseudomonadati</taxon>
        <taxon>Bacteroidota</taxon>
        <taxon>Saprospiria</taxon>
        <taxon>Saprospirales</taxon>
        <taxon>Haliscomenobacteraceae</taxon>
        <taxon>Portibacter</taxon>
    </lineage>
</organism>
<gene>
    <name evidence="1" type="ORF">GCM10007940_08310</name>
</gene>
<dbReference type="PANTHER" id="PTHR43861">
    <property type="entry name" value="TRANS-ACONITATE 2-METHYLTRANSFERASE-RELATED"/>
    <property type="match status" value="1"/>
</dbReference>
<name>A0AA37SL30_9BACT</name>
<accession>A0AA37SL30</accession>
<dbReference type="Pfam" id="PF13489">
    <property type="entry name" value="Methyltransf_23"/>
    <property type="match status" value="1"/>
</dbReference>
<evidence type="ECO:0000313" key="2">
    <source>
        <dbReference type="Proteomes" id="UP001156666"/>
    </source>
</evidence>
<dbReference type="CDD" id="cd02440">
    <property type="entry name" value="AdoMet_MTases"/>
    <property type="match status" value="1"/>
</dbReference>
<dbReference type="AlphaFoldDB" id="A0AA37SL30"/>
<keyword evidence="2" id="KW-1185">Reference proteome</keyword>
<reference evidence="1" key="1">
    <citation type="journal article" date="2014" name="Int. J. Syst. Evol. Microbiol.">
        <title>Complete genome sequence of Corynebacterium casei LMG S-19264T (=DSM 44701T), isolated from a smear-ripened cheese.</title>
        <authorList>
            <consortium name="US DOE Joint Genome Institute (JGI-PGF)"/>
            <person name="Walter F."/>
            <person name="Albersmeier A."/>
            <person name="Kalinowski J."/>
            <person name="Ruckert C."/>
        </authorList>
    </citation>
    <scope>NUCLEOTIDE SEQUENCE</scope>
    <source>
        <strain evidence="1">NBRC 108769</strain>
    </source>
</reference>
<reference evidence="1" key="2">
    <citation type="submission" date="2023-01" db="EMBL/GenBank/DDBJ databases">
        <title>Draft genome sequence of Portibacter lacus strain NBRC 108769.</title>
        <authorList>
            <person name="Sun Q."/>
            <person name="Mori K."/>
        </authorList>
    </citation>
    <scope>NUCLEOTIDE SEQUENCE</scope>
    <source>
        <strain evidence="1">NBRC 108769</strain>
    </source>
</reference>